<dbReference type="OrthoDB" id="10254945at2759"/>
<dbReference type="EMBL" id="CAJHIA010000002">
    <property type="protein sequence ID" value="CAD6440479.1"/>
    <property type="molecule type" value="Genomic_DNA"/>
</dbReference>
<gene>
    <name evidence="1" type="ORF">SCLTRI_LOCUS934</name>
</gene>
<protein>
    <submittedName>
        <fullName evidence="1">E169c475-39d8-4dbb-a6c2-479a670f6d4f-CDS</fullName>
    </submittedName>
</protein>
<keyword evidence="2" id="KW-1185">Reference proteome</keyword>
<dbReference type="AlphaFoldDB" id="A0A8H2VM47"/>
<comment type="caution">
    <text evidence="1">The sequence shown here is derived from an EMBL/GenBank/DDBJ whole genome shotgun (WGS) entry which is preliminary data.</text>
</comment>
<proteinExistence type="predicted"/>
<sequence>MVYELIHAMELSRNYPNPNIKMTAPPVPNEPYFEDAALAELGYSYENAVVVGRDTCIPIVCYEEGIGRGS</sequence>
<reference evidence="1" key="1">
    <citation type="submission" date="2020-10" db="EMBL/GenBank/DDBJ databases">
        <authorList>
            <person name="Kusch S."/>
        </authorList>
    </citation>
    <scope>NUCLEOTIDE SEQUENCE</scope>
    <source>
        <strain evidence="1">SwB9</strain>
    </source>
</reference>
<accession>A0A8H2VM47</accession>
<name>A0A8H2VM47_9HELO</name>
<evidence type="ECO:0000313" key="2">
    <source>
        <dbReference type="Proteomes" id="UP000624404"/>
    </source>
</evidence>
<dbReference type="Proteomes" id="UP000624404">
    <property type="component" value="Unassembled WGS sequence"/>
</dbReference>
<evidence type="ECO:0000313" key="1">
    <source>
        <dbReference type="EMBL" id="CAD6440479.1"/>
    </source>
</evidence>
<organism evidence="1 2">
    <name type="scientific">Sclerotinia trifoliorum</name>
    <dbReference type="NCBI Taxonomy" id="28548"/>
    <lineage>
        <taxon>Eukaryota</taxon>
        <taxon>Fungi</taxon>
        <taxon>Dikarya</taxon>
        <taxon>Ascomycota</taxon>
        <taxon>Pezizomycotina</taxon>
        <taxon>Leotiomycetes</taxon>
        <taxon>Helotiales</taxon>
        <taxon>Sclerotiniaceae</taxon>
        <taxon>Sclerotinia</taxon>
    </lineage>
</organism>